<evidence type="ECO:0000256" key="7">
    <source>
        <dbReference type="ARBA" id="ARBA00023225"/>
    </source>
</evidence>
<accession>A0A5A9XDN3</accession>
<evidence type="ECO:0000256" key="6">
    <source>
        <dbReference type="ARBA" id="ARBA00022927"/>
    </source>
</evidence>
<reference evidence="9 10" key="1">
    <citation type="submission" date="2019-04" db="EMBL/GenBank/DDBJ databases">
        <title>Geobacter ruber sp. nov., ferric-reducing bacteria isolated from paddy soil.</title>
        <authorList>
            <person name="Xu Z."/>
            <person name="Masuda Y."/>
            <person name="Itoh H."/>
            <person name="Senoo K."/>
        </authorList>
    </citation>
    <scope>NUCLEOTIDE SEQUENCE [LARGE SCALE GENOMIC DNA]</scope>
    <source>
        <strain evidence="9 10">Red88</strain>
    </source>
</reference>
<dbReference type="GO" id="GO:0005829">
    <property type="term" value="C:cytosol"/>
    <property type="evidence" value="ECO:0007669"/>
    <property type="project" value="TreeGrafter"/>
</dbReference>
<organism evidence="9 10">
    <name type="scientific">Oryzomonas rubra</name>
    <dbReference type="NCBI Taxonomy" id="2509454"/>
    <lineage>
        <taxon>Bacteria</taxon>
        <taxon>Pseudomonadati</taxon>
        <taxon>Thermodesulfobacteriota</taxon>
        <taxon>Desulfuromonadia</taxon>
        <taxon>Geobacterales</taxon>
        <taxon>Geobacteraceae</taxon>
        <taxon>Oryzomonas</taxon>
    </lineage>
</organism>
<name>A0A5A9XDN3_9BACT</name>
<dbReference type="Pfam" id="PF02108">
    <property type="entry name" value="FliH"/>
    <property type="match status" value="1"/>
</dbReference>
<feature type="domain" description="Flagellar assembly protein FliH/Type III secretion system HrpE" evidence="8">
    <location>
        <begin position="134"/>
        <end position="259"/>
    </location>
</feature>
<proteinExistence type="inferred from homology"/>
<protein>
    <recommendedName>
        <fullName evidence="3">Flagellar assembly protein FliH</fullName>
    </recommendedName>
</protein>
<gene>
    <name evidence="9" type="ORF">ET418_13270</name>
</gene>
<evidence type="ECO:0000256" key="5">
    <source>
        <dbReference type="ARBA" id="ARBA00022795"/>
    </source>
</evidence>
<comment type="similarity">
    <text evidence="2">Belongs to the FliH family.</text>
</comment>
<evidence type="ECO:0000256" key="2">
    <source>
        <dbReference type="ARBA" id="ARBA00006602"/>
    </source>
</evidence>
<dbReference type="Proteomes" id="UP000324298">
    <property type="component" value="Unassembled WGS sequence"/>
</dbReference>
<evidence type="ECO:0000313" key="10">
    <source>
        <dbReference type="Proteomes" id="UP000324298"/>
    </source>
</evidence>
<dbReference type="GO" id="GO:0015031">
    <property type="term" value="P:protein transport"/>
    <property type="evidence" value="ECO:0007669"/>
    <property type="project" value="UniProtKB-KW"/>
</dbReference>
<dbReference type="AlphaFoldDB" id="A0A5A9XDN3"/>
<evidence type="ECO:0000313" key="9">
    <source>
        <dbReference type="EMBL" id="KAA0889741.1"/>
    </source>
</evidence>
<dbReference type="PANTHER" id="PTHR34982">
    <property type="entry name" value="YOP PROTEINS TRANSLOCATION PROTEIN L"/>
    <property type="match status" value="1"/>
</dbReference>
<dbReference type="OrthoDB" id="9786263at2"/>
<comment type="function">
    <text evidence="1">Needed for flagellar regrowth and assembly.</text>
</comment>
<dbReference type="InterPro" id="IPR051472">
    <property type="entry name" value="T3SS_Stator/FliH"/>
</dbReference>
<dbReference type="EMBL" id="SRSD01000008">
    <property type="protein sequence ID" value="KAA0889741.1"/>
    <property type="molecule type" value="Genomic_DNA"/>
</dbReference>
<keyword evidence="4" id="KW-0813">Transport</keyword>
<dbReference type="GO" id="GO:0044781">
    <property type="term" value="P:bacterial-type flagellum organization"/>
    <property type="evidence" value="ECO:0007669"/>
    <property type="project" value="UniProtKB-KW"/>
</dbReference>
<evidence type="ECO:0000256" key="4">
    <source>
        <dbReference type="ARBA" id="ARBA00022448"/>
    </source>
</evidence>
<keyword evidence="6" id="KW-0653">Protein transport</keyword>
<evidence type="ECO:0000259" key="8">
    <source>
        <dbReference type="Pfam" id="PF02108"/>
    </source>
</evidence>
<evidence type="ECO:0000256" key="3">
    <source>
        <dbReference type="ARBA" id="ARBA00016507"/>
    </source>
</evidence>
<dbReference type="InterPro" id="IPR018035">
    <property type="entry name" value="Flagellar_FliH/T3SS_HrpE"/>
</dbReference>
<sequence length="276" mass="30511">MWTRPSRKSSRLCARWKRKARSYWPAVGETMSSSKIFKAAQTEGIVVTDYAFGQVGQAHGDTHETGFVPMGLFDSSEINAAPVAPSPEAAPEVVEPAGVAMTEEELDQQLRDAFNSGLQEGKNLAERGLVNVFRSLRTAAEGIRDLREKVLRESEEELLKLVIMVARKVILREVKMDRSILEDVVQSAIGGLSERDMVTVRLHPDDYALITSGHGGYFQQELKSDRMNFKADAAVLPGNCQIDAEMGTIDASVDGQLDEIYRRLLEERSRASAPDA</sequence>
<keyword evidence="7" id="KW-1006">Bacterial flagellum protein export</keyword>
<keyword evidence="10" id="KW-1185">Reference proteome</keyword>
<dbReference type="PANTHER" id="PTHR34982:SF1">
    <property type="entry name" value="FLAGELLAR ASSEMBLY PROTEIN FLIH"/>
    <property type="match status" value="1"/>
</dbReference>
<evidence type="ECO:0000256" key="1">
    <source>
        <dbReference type="ARBA" id="ARBA00003041"/>
    </source>
</evidence>
<comment type="caution">
    <text evidence="9">The sequence shown here is derived from an EMBL/GenBank/DDBJ whole genome shotgun (WGS) entry which is preliminary data.</text>
</comment>
<keyword evidence="5" id="KW-1005">Bacterial flagellum biogenesis</keyword>